<protein>
    <submittedName>
        <fullName evidence="4">Uncharacterized protein</fullName>
    </submittedName>
</protein>
<proteinExistence type="predicted"/>
<comment type="caution">
    <text evidence="4">The sequence shown here is derived from an EMBL/GenBank/DDBJ whole genome shotgun (WGS) entry which is preliminary data.</text>
</comment>
<keyword evidence="2" id="KW-1133">Transmembrane helix</keyword>
<evidence type="ECO:0000313" key="4">
    <source>
        <dbReference type="EMBL" id="KAK3373435.1"/>
    </source>
</evidence>
<feature type="region of interest" description="Disordered" evidence="1">
    <location>
        <begin position="378"/>
        <end position="449"/>
    </location>
</feature>
<feature type="region of interest" description="Disordered" evidence="1">
    <location>
        <begin position="273"/>
        <end position="352"/>
    </location>
</feature>
<evidence type="ECO:0000256" key="3">
    <source>
        <dbReference type="SAM" id="SignalP"/>
    </source>
</evidence>
<feature type="compositionally biased region" description="Gly residues" evidence="1">
    <location>
        <begin position="293"/>
        <end position="303"/>
    </location>
</feature>
<feature type="transmembrane region" description="Helical" evidence="2">
    <location>
        <begin position="247"/>
        <end position="269"/>
    </location>
</feature>
<feature type="compositionally biased region" description="Polar residues" evidence="1">
    <location>
        <begin position="430"/>
        <end position="439"/>
    </location>
</feature>
<feature type="chain" id="PRO_5042286827" evidence="3">
    <location>
        <begin position="21"/>
        <end position="449"/>
    </location>
</feature>
<feature type="compositionally biased region" description="Polar residues" evidence="1">
    <location>
        <begin position="339"/>
        <end position="350"/>
    </location>
</feature>
<evidence type="ECO:0000256" key="2">
    <source>
        <dbReference type="SAM" id="Phobius"/>
    </source>
</evidence>
<name>A0AAE0KC35_9PEZI</name>
<keyword evidence="2" id="KW-0812">Transmembrane</keyword>
<evidence type="ECO:0000313" key="5">
    <source>
        <dbReference type="Proteomes" id="UP001287356"/>
    </source>
</evidence>
<dbReference type="EMBL" id="JAULSN010000004">
    <property type="protein sequence ID" value="KAK3373435.1"/>
    <property type="molecule type" value="Genomic_DNA"/>
</dbReference>
<reference evidence="4" key="2">
    <citation type="submission" date="2023-06" db="EMBL/GenBank/DDBJ databases">
        <authorList>
            <consortium name="Lawrence Berkeley National Laboratory"/>
            <person name="Haridas S."/>
            <person name="Hensen N."/>
            <person name="Bonometti L."/>
            <person name="Westerberg I."/>
            <person name="Brannstrom I.O."/>
            <person name="Guillou S."/>
            <person name="Cros-Aarteil S."/>
            <person name="Calhoun S."/>
            <person name="Kuo A."/>
            <person name="Mondo S."/>
            <person name="Pangilinan J."/>
            <person name="Riley R."/>
            <person name="Labutti K."/>
            <person name="Andreopoulos B."/>
            <person name="Lipzen A."/>
            <person name="Chen C."/>
            <person name="Yanf M."/>
            <person name="Daum C."/>
            <person name="Ng V."/>
            <person name="Clum A."/>
            <person name="Steindorff A."/>
            <person name="Ohm R."/>
            <person name="Martin F."/>
            <person name="Silar P."/>
            <person name="Natvig D."/>
            <person name="Lalanne C."/>
            <person name="Gautier V."/>
            <person name="Ament-Velasquez S.L."/>
            <person name="Kruys A."/>
            <person name="Hutchinson M.I."/>
            <person name="Powell A.J."/>
            <person name="Barry K."/>
            <person name="Miller A.N."/>
            <person name="Grigoriev I.V."/>
            <person name="Debuchy R."/>
            <person name="Gladieux P."/>
            <person name="Thoren M.H."/>
            <person name="Johannesson H."/>
        </authorList>
    </citation>
    <scope>NUCLEOTIDE SEQUENCE</scope>
    <source>
        <strain evidence="4">CBS 958.72</strain>
    </source>
</reference>
<feature type="compositionally biased region" description="Pro residues" evidence="1">
    <location>
        <begin position="407"/>
        <end position="418"/>
    </location>
</feature>
<gene>
    <name evidence="4" type="ORF">B0T24DRAFT_623147</name>
</gene>
<keyword evidence="3" id="KW-0732">Signal</keyword>
<dbReference type="AlphaFoldDB" id="A0AAE0KC35"/>
<reference evidence="4" key="1">
    <citation type="journal article" date="2023" name="Mol. Phylogenet. Evol.">
        <title>Genome-scale phylogeny and comparative genomics of the fungal order Sordariales.</title>
        <authorList>
            <person name="Hensen N."/>
            <person name="Bonometti L."/>
            <person name="Westerberg I."/>
            <person name="Brannstrom I.O."/>
            <person name="Guillou S."/>
            <person name="Cros-Aarteil S."/>
            <person name="Calhoun S."/>
            <person name="Haridas S."/>
            <person name="Kuo A."/>
            <person name="Mondo S."/>
            <person name="Pangilinan J."/>
            <person name="Riley R."/>
            <person name="LaButti K."/>
            <person name="Andreopoulos B."/>
            <person name="Lipzen A."/>
            <person name="Chen C."/>
            <person name="Yan M."/>
            <person name="Daum C."/>
            <person name="Ng V."/>
            <person name="Clum A."/>
            <person name="Steindorff A."/>
            <person name="Ohm R.A."/>
            <person name="Martin F."/>
            <person name="Silar P."/>
            <person name="Natvig D.O."/>
            <person name="Lalanne C."/>
            <person name="Gautier V."/>
            <person name="Ament-Velasquez S.L."/>
            <person name="Kruys A."/>
            <person name="Hutchinson M.I."/>
            <person name="Powell A.J."/>
            <person name="Barry K."/>
            <person name="Miller A.N."/>
            <person name="Grigoriev I.V."/>
            <person name="Debuchy R."/>
            <person name="Gladieux P."/>
            <person name="Hiltunen Thoren M."/>
            <person name="Johannesson H."/>
        </authorList>
    </citation>
    <scope>NUCLEOTIDE SEQUENCE</scope>
    <source>
        <strain evidence="4">CBS 958.72</strain>
    </source>
</reference>
<feature type="signal peptide" evidence="3">
    <location>
        <begin position="1"/>
        <end position="20"/>
    </location>
</feature>
<evidence type="ECO:0000256" key="1">
    <source>
        <dbReference type="SAM" id="MobiDB-lite"/>
    </source>
</evidence>
<keyword evidence="2" id="KW-0472">Membrane</keyword>
<keyword evidence="5" id="KW-1185">Reference proteome</keyword>
<organism evidence="4 5">
    <name type="scientific">Lasiosphaeria ovina</name>
    <dbReference type="NCBI Taxonomy" id="92902"/>
    <lineage>
        <taxon>Eukaryota</taxon>
        <taxon>Fungi</taxon>
        <taxon>Dikarya</taxon>
        <taxon>Ascomycota</taxon>
        <taxon>Pezizomycotina</taxon>
        <taxon>Sordariomycetes</taxon>
        <taxon>Sordariomycetidae</taxon>
        <taxon>Sordariales</taxon>
        <taxon>Lasiosphaeriaceae</taxon>
        <taxon>Lasiosphaeria</taxon>
    </lineage>
</organism>
<accession>A0AAE0KC35</accession>
<dbReference type="Proteomes" id="UP001287356">
    <property type="component" value="Unassembled WGS sequence"/>
</dbReference>
<sequence length="449" mass="45942">MAARAARALVGWWLLASAAAVQDRFQFGAMETGPALSPRLYHASPAVPLRNRQFQCTAGLHPCNEIGAVGNSVCCANTEYCIVNPTATSQAGCCQIGATCGASPCSENQYICASTATITSAGSTITSVEPACCSRQCTATSMYGCPSSLGGGCCSYDSVCRSNRQCVSTVMPTSSSSPLVPVIPAGCTTSQISCASSLGGGCCAATQSCTLFSSSAHCADVTTTPTGSGITEVEPGSTGGLSTGAKAGIGVGVVVAFGLLIGAATWWCLRRRRRSDGSSSSRRPRPTGVIGALVGGGPSGIGRGEMSDNDTTDIVSRGGPLPGMAHDYFGPDAVPGPYTDNTPPDTSAVTTPGVEHRDRLGAFQPHDPDDIAVPVEIDSRISPSQQQQQQPPLPPLPSESPGDISPAAPPPPVVPQPHYPDDGRFELYGSSPTEYVSPSSPEPPDDRAR</sequence>